<comment type="caution">
    <text evidence="1">The sequence shown here is derived from an EMBL/GenBank/DDBJ whole genome shotgun (WGS) entry which is preliminary data.</text>
</comment>
<gene>
    <name evidence="1" type="ORF">NX774_07775</name>
</gene>
<organism evidence="1 2">
    <name type="scientific">Massilia agilis</name>
    <dbReference type="NCBI Taxonomy" id="1811226"/>
    <lineage>
        <taxon>Bacteria</taxon>
        <taxon>Pseudomonadati</taxon>
        <taxon>Pseudomonadota</taxon>
        <taxon>Betaproteobacteria</taxon>
        <taxon>Burkholderiales</taxon>
        <taxon>Oxalobacteraceae</taxon>
        <taxon>Telluria group</taxon>
        <taxon>Massilia</taxon>
    </lineage>
</organism>
<dbReference type="RefSeq" id="WP_258822770.1">
    <property type="nucleotide sequence ID" value="NZ_JANUHB010000002.1"/>
</dbReference>
<protein>
    <submittedName>
        <fullName evidence="1">Uncharacterized protein</fullName>
    </submittedName>
</protein>
<reference evidence="1 2" key="1">
    <citation type="submission" date="2022-08" db="EMBL/GenBank/DDBJ databases">
        <title>Reclassification of Massilia species as members of the genera Telluria, Duganella, Pseudoduganella, Mokoshia gen. nov. and Zemynaea gen. nov. using orthogonal and non-orthogonal genome-based approaches.</title>
        <authorList>
            <person name="Bowman J.P."/>
        </authorList>
    </citation>
    <scope>NUCLEOTIDE SEQUENCE [LARGE SCALE GENOMIC DNA]</scope>
    <source>
        <strain evidence="1 2">JCM 31605</strain>
    </source>
</reference>
<dbReference type="EMBL" id="JANUHB010000002">
    <property type="protein sequence ID" value="MCS0807821.1"/>
    <property type="molecule type" value="Genomic_DNA"/>
</dbReference>
<proteinExistence type="predicted"/>
<sequence length="66" mass="7183">MIRYGAGKHQATALPAGITGALWGIIEGSIQPTEKNAKIMEAERINALSSLLSDLTSREAELRRYL</sequence>
<keyword evidence="2" id="KW-1185">Reference proteome</keyword>
<dbReference type="Proteomes" id="UP001206126">
    <property type="component" value="Unassembled WGS sequence"/>
</dbReference>
<accession>A0ABT2D950</accession>
<evidence type="ECO:0000313" key="1">
    <source>
        <dbReference type="EMBL" id="MCS0807821.1"/>
    </source>
</evidence>
<evidence type="ECO:0000313" key="2">
    <source>
        <dbReference type="Proteomes" id="UP001206126"/>
    </source>
</evidence>
<name>A0ABT2D950_9BURK</name>